<dbReference type="RefSeq" id="WP_311688538.1">
    <property type="nucleotide sequence ID" value="NZ_JAVRHL010000001.1"/>
</dbReference>
<keyword evidence="2" id="KW-0732">Signal</keyword>
<reference evidence="3 4" key="1">
    <citation type="submission" date="2023-09" db="EMBL/GenBank/DDBJ databases">
        <authorList>
            <person name="Rey-Velasco X."/>
        </authorList>
    </citation>
    <scope>NUCLEOTIDE SEQUENCE [LARGE SCALE GENOMIC DNA]</scope>
    <source>
        <strain evidence="3 4">F158</strain>
    </source>
</reference>
<gene>
    <name evidence="3" type="ORF">RM543_00330</name>
</gene>
<feature type="region of interest" description="Disordered" evidence="1">
    <location>
        <begin position="139"/>
        <end position="158"/>
    </location>
</feature>
<comment type="caution">
    <text evidence="3">The sequence shown here is derived from an EMBL/GenBank/DDBJ whole genome shotgun (WGS) entry which is preliminary data.</text>
</comment>
<feature type="signal peptide" evidence="2">
    <location>
        <begin position="1"/>
        <end position="22"/>
    </location>
</feature>
<evidence type="ECO:0000313" key="3">
    <source>
        <dbReference type="EMBL" id="MDT0681114.1"/>
    </source>
</evidence>
<evidence type="ECO:0000313" key="4">
    <source>
        <dbReference type="Proteomes" id="UP001265259"/>
    </source>
</evidence>
<organism evidence="3 4">
    <name type="scientific">Tropicimonas omnivorans</name>
    <dbReference type="NCBI Taxonomy" id="3075590"/>
    <lineage>
        <taxon>Bacteria</taxon>
        <taxon>Pseudomonadati</taxon>
        <taxon>Pseudomonadota</taxon>
        <taxon>Alphaproteobacteria</taxon>
        <taxon>Rhodobacterales</taxon>
        <taxon>Roseobacteraceae</taxon>
        <taxon>Tropicimonas</taxon>
    </lineage>
</organism>
<keyword evidence="4" id="KW-1185">Reference proteome</keyword>
<name>A0ABU3DBL8_9RHOB</name>
<feature type="chain" id="PRO_5047258564" evidence="2">
    <location>
        <begin position="23"/>
        <end position="288"/>
    </location>
</feature>
<dbReference type="Proteomes" id="UP001265259">
    <property type="component" value="Unassembled WGS sequence"/>
</dbReference>
<accession>A0ABU3DBL8</accession>
<feature type="region of interest" description="Disordered" evidence="1">
    <location>
        <begin position="72"/>
        <end position="91"/>
    </location>
</feature>
<evidence type="ECO:0000256" key="1">
    <source>
        <dbReference type="SAM" id="MobiDB-lite"/>
    </source>
</evidence>
<dbReference type="EMBL" id="JAVRHL010000001">
    <property type="protein sequence ID" value="MDT0681114.1"/>
    <property type="molecule type" value="Genomic_DNA"/>
</dbReference>
<proteinExistence type="predicted"/>
<protein>
    <submittedName>
        <fullName evidence="3">Uncharacterized protein</fullName>
    </submittedName>
</protein>
<evidence type="ECO:0000256" key="2">
    <source>
        <dbReference type="SAM" id="SignalP"/>
    </source>
</evidence>
<feature type="compositionally biased region" description="Low complexity" evidence="1">
    <location>
        <begin position="140"/>
        <end position="153"/>
    </location>
</feature>
<sequence length="288" mass="27929">MTTKLLLSAATAALLTAGGASAQVVDAFNGLSDDVLASVPASFAAVALNDMAIDGSINVTVDGVSGGAFDFSGSTASENEEEASNSSSDNSIDFDITSISSELSAATDGVASDTFGNNVDGTGAFEGSFDEDLTNVTDTASEAASSASSASNSTTELSGNINASTQSIGDIKSLAAGAVNTGNFDLTENGAIIDSSSAANTSNTMSEAMASATFGSGIGVISAAINDDSENNGATINGSITASLGAGNIGVGDIGSTAAGAINTSEVNATFFGTGCGGTCLDNDDDDN</sequence>